<dbReference type="GO" id="GO:0000981">
    <property type="term" value="F:DNA-binding transcription factor activity, RNA polymerase II-specific"/>
    <property type="evidence" value="ECO:0007669"/>
    <property type="project" value="InterPro"/>
</dbReference>
<evidence type="ECO:0000313" key="9">
    <source>
        <dbReference type="EMBL" id="PIA60639.1"/>
    </source>
</evidence>
<evidence type="ECO:0000256" key="5">
    <source>
        <dbReference type="ARBA" id="ARBA00023242"/>
    </source>
</evidence>
<protein>
    <recommendedName>
        <fullName evidence="8">MADS-box domain-containing protein</fullName>
    </recommendedName>
</protein>
<dbReference type="CDD" id="cd00266">
    <property type="entry name" value="MADS_SRF_like"/>
    <property type="match status" value="1"/>
</dbReference>
<evidence type="ECO:0000256" key="6">
    <source>
        <dbReference type="SAM" id="Coils"/>
    </source>
</evidence>
<keyword evidence="2" id="KW-0805">Transcription regulation</keyword>
<dbReference type="GO" id="GO:0046983">
    <property type="term" value="F:protein dimerization activity"/>
    <property type="evidence" value="ECO:0007669"/>
    <property type="project" value="InterPro"/>
</dbReference>
<dbReference type="GO" id="GO:0005634">
    <property type="term" value="C:nucleus"/>
    <property type="evidence" value="ECO:0007669"/>
    <property type="project" value="UniProtKB-SubCell"/>
</dbReference>
<dbReference type="PRINTS" id="PR00404">
    <property type="entry name" value="MADSDOMAIN"/>
</dbReference>
<dbReference type="SUPFAM" id="SSF55455">
    <property type="entry name" value="SRF-like"/>
    <property type="match status" value="1"/>
</dbReference>
<evidence type="ECO:0000259" key="8">
    <source>
        <dbReference type="PROSITE" id="PS50066"/>
    </source>
</evidence>
<dbReference type="PROSITE" id="PS50066">
    <property type="entry name" value="MADS_BOX_2"/>
    <property type="match status" value="1"/>
</dbReference>
<feature type="region of interest" description="Disordered" evidence="7">
    <location>
        <begin position="196"/>
        <end position="256"/>
    </location>
</feature>
<dbReference type="Gene3D" id="3.40.1810.10">
    <property type="entry name" value="Transcription factor, MADS-box"/>
    <property type="match status" value="1"/>
</dbReference>
<dbReference type="FunCoup" id="A0A2G5EY25">
    <property type="interactions" value="20"/>
</dbReference>
<dbReference type="InterPro" id="IPR002100">
    <property type="entry name" value="TF_MADSbox"/>
</dbReference>
<keyword evidence="6" id="KW-0175">Coiled coil</keyword>
<dbReference type="GO" id="GO:0000978">
    <property type="term" value="F:RNA polymerase II cis-regulatory region sequence-specific DNA binding"/>
    <property type="evidence" value="ECO:0007669"/>
    <property type="project" value="TreeGrafter"/>
</dbReference>
<comment type="subcellular location">
    <subcellularLocation>
        <location evidence="1">Nucleus</location>
    </subcellularLocation>
</comment>
<keyword evidence="4" id="KW-0804">Transcription</keyword>
<dbReference type="PANTHER" id="PTHR11945:SF387">
    <property type="entry name" value="AGAMOUS-LIKE MADS-BOX PROTEIN AGL80"/>
    <property type="match status" value="1"/>
</dbReference>
<dbReference type="EMBL" id="KZ305020">
    <property type="protein sequence ID" value="PIA60639.1"/>
    <property type="molecule type" value="Genomic_DNA"/>
</dbReference>
<dbReference type="GO" id="GO:0045944">
    <property type="term" value="P:positive regulation of transcription by RNA polymerase II"/>
    <property type="evidence" value="ECO:0007669"/>
    <property type="project" value="InterPro"/>
</dbReference>
<evidence type="ECO:0000256" key="2">
    <source>
        <dbReference type="ARBA" id="ARBA00023015"/>
    </source>
</evidence>
<evidence type="ECO:0000256" key="7">
    <source>
        <dbReference type="SAM" id="MobiDB-lite"/>
    </source>
</evidence>
<dbReference type="SMART" id="SM00432">
    <property type="entry name" value="MADS"/>
    <property type="match status" value="1"/>
</dbReference>
<feature type="compositionally biased region" description="Low complexity" evidence="7">
    <location>
        <begin position="196"/>
        <end position="208"/>
    </location>
</feature>
<keyword evidence="5" id="KW-0539">Nucleus</keyword>
<dbReference type="FunFam" id="3.40.1810.10:FF:000018">
    <property type="entry name" value="agamous-like MADS-box protein AGL80"/>
    <property type="match status" value="1"/>
</dbReference>
<keyword evidence="10" id="KW-1185">Reference proteome</keyword>
<dbReference type="InterPro" id="IPR033897">
    <property type="entry name" value="SRF-like_MADS-box"/>
</dbReference>
<organism evidence="9 10">
    <name type="scientific">Aquilegia coerulea</name>
    <name type="common">Rocky mountain columbine</name>
    <dbReference type="NCBI Taxonomy" id="218851"/>
    <lineage>
        <taxon>Eukaryota</taxon>
        <taxon>Viridiplantae</taxon>
        <taxon>Streptophyta</taxon>
        <taxon>Embryophyta</taxon>
        <taxon>Tracheophyta</taxon>
        <taxon>Spermatophyta</taxon>
        <taxon>Magnoliopsida</taxon>
        <taxon>Ranunculales</taxon>
        <taxon>Ranunculaceae</taxon>
        <taxon>Thalictroideae</taxon>
        <taxon>Aquilegia</taxon>
    </lineage>
</organism>
<dbReference type="STRING" id="218851.A0A2G5EY25"/>
<dbReference type="Pfam" id="PF00319">
    <property type="entry name" value="SRF-TF"/>
    <property type="match status" value="1"/>
</dbReference>
<reference evidence="9 10" key="1">
    <citation type="submission" date="2017-09" db="EMBL/GenBank/DDBJ databases">
        <title>WGS assembly of Aquilegia coerulea Goldsmith.</title>
        <authorList>
            <person name="Hodges S."/>
            <person name="Kramer E."/>
            <person name="Nordborg M."/>
            <person name="Tomkins J."/>
            <person name="Borevitz J."/>
            <person name="Derieg N."/>
            <person name="Yan J."/>
            <person name="Mihaltcheva S."/>
            <person name="Hayes R.D."/>
            <person name="Rokhsar D."/>
        </authorList>
    </citation>
    <scope>NUCLEOTIDE SEQUENCE [LARGE SCALE GENOMIC DNA]</scope>
    <source>
        <strain evidence="10">cv. Goldsmith</strain>
    </source>
</reference>
<feature type="coiled-coil region" evidence="6">
    <location>
        <begin position="88"/>
        <end position="115"/>
    </location>
</feature>
<proteinExistence type="predicted"/>
<dbReference type="AlphaFoldDB" id="A0A2G5EY25"/>
<accession>A0A2G5EY25</accession>
<dbReference type="InterPro" id="IPR036879">
    <property type="entry name" value="TF_MADSbox_sf"/>
</dbReference>
<evidence type="ECO:0000256" key="4">
    <source>
        <dbReference type="ARBA" id="ARBA00023163"/>
    </source>
</evidence>
<dbReference type="OrthoDB" id="779403at2759"/>
<sequence>MSRRKVKLAWIVNDSSRRSSFKKRKHGLMKKVSELSTLCGVEACAVVYGPYNPQVPDVWPSPSDAHRVLTRFKSLPEMEQSKKMVNQEAFLKQRIGKVKEQLRKQQRENRDEEITQLMNRALIDETGRILKDVQAEELKDLAWMIDKKMNCIQERIYSLRNTIVSAPQHINGTGVQTAAEMEDAQRQTWFINQMMNNPPPQQDQQYQPTGYYGSNPFYPQQEQHQPIDYSGGAGNDLANGGMPFANNAPWPNQLLP</sequence>
<evidence type="ECO:0000313" key="10">
    <source>
        <dbReference type="Proteomes" id="UP000230069"/>
    </source>
</evidence>
<gene>
    <name evidence="9" type="ORF">AQUCO_00300270v1</name>
</gene>
<feature type="domain" description="MADS-box" evidence="8">
    <location>
        <begin position="1"/>
        <end position="49"/>
    </location>
</feature>
<dbReference type="InParanoid" id="A0A2G5EY25"/>
<dbReference type="Proteomes" id="UP000230069">
    <property type="component" value="Unassembled WGS sequence"/>
</dbReference>
<evidence type="ECO:0000256" key="3">
    <source>
        <dbReference type="ARBA" id="ARBA00023125"/>
    </source>
</evidence>
<name>A0A2G5EY25_AQUCA</name>
<dbReference type="PANTHER" id="PTHR11945">
    <property type="entry name" value="MADS BOX PROTEIN"/>
    <property type="match status" value="1"/>
</dbReference>
<keyword evidence="3" id="KW-0238">DNA-binding</keyword>
<evidence type="ECO:0000256" key="1">
    <source>
        <dbReference type="ARBA" id="ARBA00004123"/>
    </source>
</evidence>